<reference evidence="2" key="1">
    <citation type="submission" date="2012-08" db="EMBL/GenBank/DDBJ databases">
        <title>Comparative genomics of metastatic and non-metastatic Leishmania guyanensis provides insights into polygenic factors involved in Leishmania RNA virus infection.</title>
        <authorList>
            <person name="Smith D."/>
            <person name="Hertz-Fowler C."/>
            <person name="Martin R."/>
            <person name="Dickens N."/>
            <person name="Fasel N."/>
            <person name="Falquet L."/>
            <person name="Beverley S."/>
            <person name="Zangger H."/>
            <person name="Calderon-Copete S."/>
            <person name="Mottram J."/>
            <person name="Xenarios I."/>
        </authorList>
    </citation>
    <scope>NUCLEOTIDE SEQUENCE</scope>
    <source>
        <strain evidence="2">MHOM/BR/75/M4147/SSU:IR2SAT-LUC</strain>
    </source>
</reference>
<evidence type="ECO:0000256" key="1">
    <source>
        <dbReference type="SAM" id="MobiDB-lite"/>
    </source>
</evidence>
<dbReference type="AlphaFoldDB" id="A0A1E1J0N2"/>
<accession>A0A1E1J0N2</accession>
<dbReference type="EMBL" id="CALQ01001209">
    <property type="protein sequence ID" value="CCM17067.1"/>
    <property type="molecule type" value="Genomic_DNA"/>
</dbReference>
<protein>
    <submittedName>
        <fullName evidence="2">Uncharacterized protein</fullName>
    </submittedName>
</protein>
<organism evidence="2">
    <name type="scientific">Leishmania guyanensis</name>
    <dbReference type="NCBI Taxonomy" id="5670"/>
    <lineage>
        <taxon>Eukaryota</taxon>
        <taxon>Discoba</taxon>
        <taxon>Euglenozoa</taxon>
        <taxon>Kinetoplastea</taxon>
        <taxon>Metakinetoplastina</taxon>
        <taxon>Trypanosomatida</taxon>
        <taxon>Trypanosomatidae</taxon>
        <taxon>Leishmaniinae</taxon>
        <taxon>Leishmania</taxon>
        <taxon>Leishmania guyanensis species complex</taxon>
    </lineage>
</organism>
<gene>
    <name evidence="2" type="primary">LgM4147LRVhigh.28.01550.00480</name>
    <name evidence="2" type="ORF">BN36_2845660</name>
</gene>
<sequence length="234" mass="25514">MLTLARHCLCASWCSTLKEDANAQVLAYTSIQAHGHGQCVEGGREGGVQRNREGNARETARKQNFHERVLSVSFFFSRCAPPLLLSPRPDLKNGEGHGELLRMRHTRTHTHTHTSSHERSPGSVKRGSFDEDPQQRRCSGSASQRLGGDVCDVLEKRLPLPCPGPLRSRLSCHGRRLVLVYVCGVPAWLTCCTRGGDLFSSGPVGVSLPYGPTLVPVEQRSSCCAGTERGRGMG</sequence>
<proteinExistence type="predicted"/>
<evidence type="ECO:0000313" key="2">
    <source>
        <dbReference type="EMBL" id="CCM17067.1"/>
    </source>
</evidence>
<name>A0A1E1J0N2_LEIGU</name>
<feature type="region of interest" description="Disordered" evidence="1">
    <location>
        <begin position="107"/>
        <end position="145"/>
    </location>
</feature>